<reference evidence="1" key="2">
    <citation type="journal article" date="2023" name="IMA Fungus">
        <title>Comparative genomic study of the Penicillium genus elucidates a diverse pangenome and 15 lateral gene transfer events.</title>
        <authorList>
            <person name="Petersen C."/>
            <person name="Sorensen T."/>
            <person name="Nielsen M.R."/>
            <person name="Sondergaard T.E."/>
            <person name="Sorensen J.L."/>
            <person name="Fitzpatrick D.A."/>
            <person name="Frisvad J.C."/>
            <person name="Nielsen K.L."/>
        </authorList>
    </citation>
    <scope>NUCLEOTIDE SEQUENCE</scope>
    <source>
        <strain evidence="1">IBT 21917</strain>
    </source>
</reference>
<dbReference type="Proteomes" id="UP001146351">
    <property type="component" value="Unassembled WGS sequence"/>
</dbReference>
<dbReference type="SUPFAM" id="SSF53335">
    <property type="entry name" value="S-adenosyl-L-methionine-dependent methyltransferases"/>
    <property type="match status" value="1"/>
</dbReference>
<evidence type="ECO:0000313" key="2">
    <source>
        <dbReference type="Proteomes" id="UP001146351"/>
    </source>
</evidence>
<organism evidence="1 2">
    <name type="scientific">Penicillium capsulatum</name>
    <dbReference type="NCBI Taxonomy" id="69766"/>
    <lineage>
        <taxon>Eukaryota</taxon>
        <taxon>Fungi</taxon>
        <taxon>Dikarya</taxon>
        <taxon>Ascomycota</taxon>
        <taxon>Pezizomycotina</taxon>
        <taxon>Eurotiomycetes</taxon>
        <taxon>Eurotiomycetidae</taxon>
        <taxon>Eurotiales</taxon>
        <taxon>Aspergillaceae</taxon>
        <taxon>Penicillium</taxon>
    </lineage>
</organism>
<comment type="caution">
    <text evidence="1">The sequence shown here is derived from an EMBL/GenBank/DDBJ whole genome shotgun (WGS) entry which is preliminary data.</text>
</comment>
<dbReference type="EMBL" id="JAPQKO010000005">
    <property type="protein sequence ID" value="KAJ5161124.1"/>
    <property type="molecule type" value="Genomic_DNA"/>
</dbReference>
<name>A0A9W9HZG0_9EURO</name>
<sequence>MVHCETCESPVYRLEKRLTGAFDSDDIFQRLSPYLGRNAPVDVLDLWPATGQLSAKIHEYLRPRRHVLIEPNLERWGVFLHPLVAGKPGMEVQSWDPYTYEHWGSFLQEHFPEQRVPDIQNAVALPKNDTLLVLAQPMVSTNTQSHITPGRWWSAMMQDCMRQIGLHQYGSVRILATLTGNEAQAVLPRSTGDVTRISALTESVGLHTFEVAKPYEEEDWPALQMWSTLCAKQDRVAERTAAQQIVVPSGREAPRLKLAPARPNKDDFSPPRVYFKKHDQMMADMVAGESFDKKDTSEEAVQARKLARATAAKFHLENRRCEAREHLAQQHLDLDERMRALARAAANPRVTASELAQLNDEVVRLKNAIPHEFTKFHFRVYRSYQRLLDDARIASFSKNYDNSILAWDRRPFEPLAIHEGEQYPHVPRTLVYFEADENSPVMEKLRGLSFEKRQEAIEFFDSLSFVLRSKETKTVAELAEDIFPGRSANDLVQTIPSLARWAWKQLKPGSGPLPLPDETLDPTECYQANLEYDLSDTRLHGIPTTVLWDIVLEYQRVAMDLSQLQFSRLIGGTVTDYRAGGYQSKAKLR</sequence>
<reference evidence="1" key="1">
    <citation type="submission" date="2022-11" db="EMBL/GenBank/DDBJ databases">
        <authorList>
            <person name="Petersen C."/>
        </authorList>
    </citation>
    <scope>NUCLEOTIDE SEQUENCE</scope>
    <source>
        <strain evidence="1">IBT 21917</strain>
    </source>
</reference>
<dbReference type="Gene3D" id="3.40.50.150">
    <property type="entry name" value="Vaccinia Virus protein VP39"/>
    <property type="match status" value="1"/>
</dbReference>
<evidence type="ECO:0008006" key="3">
    <source>
        <dbReference type="Google" id="ProtNLM"/>
    </source>
</evidence>
<dbReference type="AlphaFoldDB" id="A0A9W9HZG0"/>
<proteinExistence type="predicted"/>
<dbReference type="OrthoDB" id="16079at2759"/>
<protein>
    <recommendedName>
        <fullName evidence="3">rRNA adenine N(6)-methyltransferase</fullName>
    </recommendedName>
</protein>
<evidence type="ECO:0000313" key="1">
    <source>
        <dbReference type="EMBL" id="KAJ5161124.1"/>
    </source>
</evidence>
<dbReference type="InterPro" id="IPR029063">
    <property type="entry name" value="SAM-dependent_MTases_sf"/>
</dbReference>
<gene>
    <name evidence="1" type="ORF">N7492_006516</name>
</gene>
<accession>A0A9W9HZG0</accession>
<keyword evidence="2" id="KW-1185">Reference proteome</keyword>